<dbReference type="HOGENOM" id="CLU_3026225_0_0_4"/>
<sequence length="55" mass="5972">MPPCHSSPHQPHSITHKKQPAPHSCAESEKAACTLKNQVQAAFLSANYRQAVIPP</sequence>
<dbReference type="AlphaFoldDB" id="F0F044"/>
<feature type="compositionally biased region" description="Low complexity" evidence="1">
    <location>
        <begin position="1"/>
        <end position="13"/>
    </location>
</feature>
<proteinExistence type="predicted"/>
<accession>F0F044</accession>
<protein>
    <submittedName>
        <fullName evidence="2">Uncharacterized protein</fullName>
    </submittedName>
</protein>
<comment type="caution">
    <text evidence="2">The sequence shown here is derived from an EMBL/GenBank/DDBJ whole genome shotgun (WGS) entry which is preliminary data.</text>
</comment>
<evidence type="ECO:0000313" key="3">
    <source>
        <dbReference type="Proteomes" id="UP000004088"/>
    </source>
</evidence>
<feature type="region of interest" description="Disordered" evidence="1">
    <location>
        <begin position="1"/>
        <end position="24"/>
    </location>
</feature>
<dbReference type="EMBL" id="AEWV01000023">
    <property type="protein sequence ID" value="EGC17078.1"/>
    <property type="molecule type" value="Genomic_DNA"/>
</dbReference>
<dbReference type="Proteomes" id="UP000004088">
    <property type="component" value="Unassembled WGS sequence"/>
</dbReference>
<name>F0F044_9NEIS</name>
<evidence type="ECO:0000313" key="2">
    <source>
        <dbReference type="EMBL" id="EGC17078.1"/>
    </source>
</evidence>
<gene>
    <name evidence="2" type="ORF">HMPREF9098_1478</name>
</gene>
<reference evidence="2 3" key="1">
    <citation type="submission" date="2011-01" db="EMBL/GenBank/DDBJ databases">
        <authorList>
            <person name="Muzny D."/>
            <person name="Qin X."/>
            <person name="Deng J."/>
            <person name="Jiang H."/>
            <person name="Liu Y."/>
            <person name="Qu J."/>
            <person name="Song X.-Z."/>
            <person name="Zhang L."/>
            <person name="Thornton R."/>
            <person name="Coyle M."/>
            <person name="Francisco L."/>
            <person name="Jackson L."/>
            <person name="Javaid M."/>
            <person name="Korchina V."/>
            <person name="Kovar C."/>
            <person name="Mata R."/>
            <person name="Mathew T."/>
            <person name="Ngo R."/>
            <person name="Nguyen L."/>
            <person name="Nguyen N."/>
            <person name="Okwuonu G."/>
            <person name="Ongeri F."/>
            <person name="Pham C."/>
            <person name="Simmons D."/>
            <person name="Wilczek-Boney K."/>
            <person name="Hale W."/>
            <person name="Jakkamsetti A."/>
            <person name="Pham P."/>
            <person name="Ruth R."/>
            <person name="San Lucas F."/>
            <person name="Warren J."/>
            <person name="Zhang J."/>
            <person name="Zhao Z."/>
            <person name="Zhou C."/>
            <person name="Zhu D."/>
            <person name="Lee S."/>
            <person name="Bess C."/>
            <person name="Blankenburg K."/>
            <person name="Forbes L."/>
            <person name="Fu Q."/>
            <person name="Gubbala S."/>
            <person name="Hirani K."/>
            <person name="Jayaseelan J.C."/>
            <person name="Lara F."/>
            <person name="Munidasa M."/>
            <person name="Palculict T."/>
            <person name="Patil S."/>
            <person name="Pu L.-L."/>
            <person name="Saada N."/>
            <person name="Tang L."/>
            <person name="Weissenberger G."/>
            <person name="Zhu Y."/>
            <person name="Hemphill L."/>
            <person name="Shang Y."/>
            <person name="Youmans B."/>
            <person name="Ayvaz T."/>
            <person name="Ross M."/>
            <person name="Santibanez J."/>
            <person name="Aqrawi P."/>
            <person name="Gross S."/>
            <person name="Joshi V."/>
            <person name="Fowler G."/>
            <person name="Nazareth L."/>
            <person name="Reid J."/>
            <person name="Worley K."/>
            <person name="Petrosino J."/>
            <person name="Highlander S."/>
            <person name="Gibbs R."/>
        </authorList>
    </citation>
    <scope>NUCLEOTIDE SEQUENCE [LARGE SCALE GENOMIC DNA]</scope>
    <source>
        <strain evidence="2 3">ATCC 33394</strain>
    </source>
</reference>
<evidence type="ECO:0000256" key="1">
    <source>
        <dbReference type="SAM" id="MobiDB-lite"/>
    </source>
</evidence>
<organism evidence="2 3">
    <name type="scientific">Kingella denitrificans ATCC 33394</name>
    <dbReference type="NCBI Taxonomy" id="888741"/>
    <lineage>
        <taxon>Bacteria</taxon>
        <taxon>Pseudomonadati</taxon>
        <taxon>Pseudomonadota</taxon>
        <taxon>Betaproteobacteria</taxon>
        <taxon>Neisseriales</taxon>
        <taxon>Neisseriaceae</taxon>
        <taxon>Kingella</taxon>
    </lineage>
</organism>
<keyword evidence="3" id="KW-1185">Reference proteome</keyword>